<gene>
    <name evidence="1" type="ORF">HPBE_LOCUS21407</name>
</gene>
<evidence type="ECO:0000313" key="1">
    <source>
        <dbReference type="EMBL" id="VDP25154.1"/>
    </source>
</evidence>
<sequence>MKIVVAAEERFYHFFSAYASQSGCSDQAKDKFWSLLDEKAAEVPPKDVIIDLNGYNRERCIVTDAKIVPYETVVPQHQPLIYTLNIAAPRLRQVERCGAPRMKWW</sequence>
<dbReference type="Proteomes" id="UP000050761">
    <property type="component" value="Unassembled WGS sequence"/>
</dbReference>
<reference evidence="3" key="2">
    <citation type="submission" date="2019-09" db="UniProtKB">
        <authorList>
            <consortium name="WormBaseParasite"/>
        </authorList>
    </citation>
    <scope>IDENTIFICATION</scope>
</reference>
<proteinExistence type="predicted"/>
<name>A0A183GG32_HELPZ</name>
<keyword evidence="2" id="KW-1185">Reference proteome</keyword>
<reference evidence="1 2" key="1">
    <citation type="submission" date="2018-11" db="EMBL/GenBank/DDBJ databases">
        <authorList>
            <consortium name="Pathogen Informatics"/>
        </authorList>
    </citation>
    <scope>NUCLEOTIDE SEQUENCE [LARGE SCALE GENOMIC DNA]</scope>
</reference>
<protein>
    <submittedName>
        <fullName evidence="3">DDE_3 domain-containing protein</fullName>
    </submittedName>
</protein>
<evidence type="ECO:0000313" key="3">
    <source>
        <dbReference type="WBParaSite" id="HPBE_0002140801-mRNA-1"/>
    </source>
</evidence>
<accession>A0A183GG32</accession>
<dbReference type="AlphaFoldDB" id="A0A183GG32"/>
<accession>A0A3P8CYW1</accession>
<evidence type="ECO:0000313" key="2">
    <source>
        <dbReference type="Proteomes" id="UP000050761"/>
    </source>
</evidence>
<dbReference type="WBParaSite" id="HPBE_0002140801-mRNA-1">
    <property type="protein sequence ID" value="HPBE_0002140801-mRNA-1"/>
    <property type="gene ID" value="HPBE_0002140801"/>
</dbReference>
<organism evidence="2 3">
    <name type="scientific">Heligmosomoides polygyrus</name>
    <name type="common">Parasitic roundworm</name>
    <dbReference type="NCBI Taxonomy" id="6339"/>
    <lineage>
        <taxon>Eukaryota</taxon>
        <taxon>Metazoa</taxon>
        <taxon>Ecdysozoa</taxon>
        <taxon>Nematoda</taxon>
        <taxon>Chromadorea</taxon>
        <taxon>Rhabditida</taxon>
        <taxon>Rhabditina</taxon>
        <taxon>Rhabditomorpha</taxon>
        <taxon>Strongyloidea</taxon>
        <taxon>Heligmosomidae</taxon>
        <taxon>Heligmosomoides</taxon>
    </lineage>
</organism>
<dbReference type="EMBL" id="UZAH01032974">
    <property type="protein sequence ID" value="VDP25154.1"/>
    <property type="molecule type" value="Genomic_DNA"/>
</dbReference>